<evidence type="ECO:0000256" key="1">
    <source>
        <dbReference type="SAM" id="MobiDB-lite"/>
    </source>
</evidence>
<feature type="chain" id="PRO_5042972714" evidence="2">
    <location>
        <begin position="23"/>
        <end position="290"/>
    </location>
</feature>
<feature type="signal peptide" evidence="2">
    <location>
        <begin position="1"/>
        <end position="22"/>
    </location>
</feature>
<feature type="compositionally biased region" description="Low complexity" evidence="1">
    <location>
        <begin position="155"/>
        <end position="170"/>
    </location>
</feature>
<feature type="compositionally biased region" description="Gly residues" evidence="1">
    <location>
        <begin position="171"/>
        <end position="182"/>
    </location>
</feature>
<dbReference type="AlphaFoldDB" id="A0AAN6N0Z0"/>
<protein>
    <submittedName>
        <fullName evidence="3">Uncharacterized protein</fullName>
    </submittedName>
</protein>
<keyword evidence="2" id="KW-0732">Signal</keyword>
<dbReference type="EMBL" id="MU853862">
    <property type="protein sequence ID" value="KAK3937156.1"/>
    <property type="molecule type" value="Genomic_DNA"/>
</dbReference>
<proteinExistence type="predicted"/>
<reference evidence="4" key="1">
    <citation type="journal article" date="2023" name="Mol. Phylogenet. Evol.">
        <title>Genome-scale phylogeny and comparative genomics of the fungal order Sordariales.</title>
        <authorList>
            <person name="Hensen N."/>
            <person name="Bonometti L."/>
            <person name="Westerberg I."/>
            <person name="Brannstrom I.O."/>
            <person name="Guillou S."/>
            <person name="Cros-Aarteil S."/>
            <person name="Calhoun S."/>
            <person name="Haridas S."/>
            <person name="Kuo A."/>
            <person name="Mondo S."/>
            <person name="Pangilinan J."/>
            <person name="Riley R."/>
            <person name="LaButti K."/>
            <person name="Andreopoulos B."/>
            <person name="Lipzen A."/>
            <person name="Chen C."/>
            <person name="Yan M."/>
            <person name="Daum C."/>
            <person name="Ng V."/>
            <person name="Clum A."/>
            <person name="Steindorff A."/>
            <person name="Ohm R.A."/>
            <person name="Martin F."/>
            <person name="Silar P."/>
            <person name="Natvig D.O."/>
            <person name="Lalanne C."/>
            <person name="Gautier V."/>
            <person name="Ament-Velasquez S.L."/>
            <person name="Kruys A."/>
            <person name="Hutchinson M.I."/>
            <person name="Powell A.J."/>
            <person name="Barry K."/>
            <person name="Miller A.N."/>
            <person name="Grigoriev I.V."/>
            <person name="Debuchy R."/>
            <person name="Gladieux P."/>
            <person name="Hiltunen Thoren M."/>
            <person name="Johannesson H."/>
        </authorList>
    </citation>
    <scope>NUCLEOTIDE SEQUENCE [LARGE SCALE GENOMIC DNA]</scope>
    <source>
        <strain evidence="4">CBS 340.73</strain>
    </source>
</reference>
<gene>
    <name evidence="3" type="ORF">QBC46DRAFT_344895</name>
</gene>
<feature type="region of interest" description="Disordered" evidence="1">
    <location>
        <begin position="137"/>
        <end position="182"/>
    </location>
</feature>
<name>A0AAN6N0Z0_9PEZI</name>
<evidence type="ECO:0000256" key="2">
    <source>
        <dbReference type="SAM" id="SignalP"/>
    </source>
</evidence>
<evidence type="ECO:0000313" key="3">
    <source>
        <dbReference type="EMBL" id="KAK3937156.1"/>
    </source>
</evidence>
<comment type="caution">
    <text evidence="3">The sequence shown here is derived from an EMBL/GenBank/DDBJ whole genome shotgun (WGS) entry which is preliminary data.</text>
</comment>
<dbReference type="Proteomes" id="UP001303473">
    <property type="component" value="Unassembled WGS sequence"/>
</dbReference>
<keyword evidence="4" id="KW-1185">Reference proteome</keyword>
<accession>A0AAN6N0Z0</accession>
<sequence>MRGRYLDLISGGLLLLLTSADAVVLAAQITPQSRQASEYASSSSTRTRIWSTVESTITYYQFINPRKITLYTTKTVTSLEPYYYPITSFPTTVTEVVISHVTWEGRTTYSNGETSTSVTSFVVTNPETWVVSQPRETDLPAGVGADELPCGDCPSTSSSGTTSTLSSSGSSGSGSVLGSGTETGVGEVQVDVRCEALGLRTGCQGQCASRYGNGENGGGEGGEESLWWCYQMHEREYTNPSLRMGRACWGGNLQFVQLNEPCVQGDRAVACVPCQGVNASWGAVNWSGPE</sequence>
<evidence type="ECO:0000313" key="4">
    <source>
        <dbReference type="Proteomes" id="UP001303473"/>
    </source>
</evidence>
<organism evidence="3 4">
    <name type="scientific">Diplogelasinospora grovesii</name>
    <dbReference type="NCBI Taxonomy" id="303347"/>
    <lineage>
        <taxon>Eukaryota</taxon>
        <taxon>Fungi</taxon>
        <taxon>Dikarya</taxon>
        <taxon>Ascomycota</taxon>
        <taxon>Pezizomycotina</taxon>
        <taxon>Sordariomycetes</taxon>
        <taxon>Sordariomycetidae</taxon>
        <taxon>Sordariales</taxon>
        <taxon>Diplogelasinosporaceae</taxon>
        <taxon>Diplogelasinospora</taxon>
    </lineage>
</organism>